<evidence type="ECO:0000313" key="2">
    <source>
        <dbReference type="EMBL" id="MBR0551600.1"/>
    </source>
</evidence>
<sequence length="185" mass="19010">MRKAFAALLALSALTGATAAQAAEPAAPIPCVNRDDAASLVQLIAPDLLQAAGQKCSSTLPASALLRNQTGAMLGKYRRAAAGAWPGAQRALQGVAGADISGLLSGDFARTLVGPMLAPMFTQNIQPADCRNLNTIVTMIEPLPAENLGKLFVAIYDMAERGRVATANGAGGIDLPLRICTNQQG</sequence>
<accession>A0A8T4IAM4</accession>
<keyword evidence="3" id="KW-1185">Reference proteome</keyword>
<protein>
    <submittedName>
        <fullName evidence="2">Uncharacterized protein</fullName>
    </submittedName>
</protein>
<gene>
    <name evidence="2" type="ORF">J7S20_03665</name>
</gene>
<reference evidence="2" key="1">
    <citation type="submission" date="2021-04" db="EMBL/GenBank/DDBJ databases">
        <title>Ouciella asimina sp. nov., isolated from the surface seawater in the hydrothermal field of Okinawa Trough.</title>
        <authorList>
            <person name="Shuang W."/>
        </authorList>
    </citation>
    <scope>NUCLEOTIDE SEQUENCE</scope>
    <source>
        <strain evidence="2">LXI357</strain>
    </source>
</reference>
<proteinExistence type="predicted"/>
<feature type="signal peptide" evidence="1">
    <location>
        <begin position="1"/>
        <end position="22"/>
    </location>
</feature>
<organism evidence="2 3">
    <name type="scientific">Stakelama marina</name>
    <dbReference type="NCBI Taxonomy" id="2826939"/>
    <lineage>
        <taxon>Bacteria</taxon>
        <taxon>Pseudomonadati</taxon>
        <taxon>Pseudomonadota</taxon>
        <taxon>Alphaproteobacteria</taxon>
        <taxon>Sphingomonadales</taxon>
        <taxon>Sphingomonadaceae</taxon>
        <taxon>Stakelama</taxon>
    </lineage>
</organism>
<name>A0A8T4IAM4_9SPHN</name>
<keyword evidence="1" id="KW-0732">Signal</keyword>
<dbReference type="EMBL" id="JAGRQC010000001">
    <property type="protein sequence ID" value="MBR0551600.1"/>
    <property type="molecule type" value="Genomic_DNA"/>
</dbReference>
<feature type="chain" id="PRO_5035813870" evidence="1">
    <location>
        <begin position="23"/>
        <end position="185"/>
    </location>
</feature>
<evidence type="ECO:0000256" key="1">
    <source>
        <dbReference type="SAM" id="SignalP"/>
    </source>
</evidence>
<comment type="caution">
    <text evidence="2">The sequence shown here is derived from an EMBL/GenBank/DDBJ whole genome shotgun (WGS) entry which is preliminary data.</text>
</comment>
<dbReference type="Proteomes" id="UP000676996">
    <property type="component" value="Unassembled WGS sequence"/>
</dbReference>
<evidence type="ECO:0000313" key="3">
    <source>
        <dbReference type="Proteomes" id="UP000676996"/>
    </source>
</evidence>
<dbReference type="AlphaFoldDB" id="A0A8T4IAM4"/>
<dbReference type="RefSeq" id="WP_284052870.1">
    <property type="nucleotide sequence ID" value="NZ_JAGRQC010000001.1"/>
</dbReference>